<sequence>MDINALRSVVTVLLLVAFLGIVYWAYSRRNRERFEDMAALPLMEESPAVSQGAKNE</sequence>
<keyword evidence="1" id="KW-0472">Membrane</keyword>
<gene>
    <name evidence="2" type="ORF">ACG0Z6_14630</name>
</gene>
<accession>A0ABW7FYT3</accession>
<comment type="caution">
    <text evidence="2">The sequence shown here is derived from an EMBL/GenBank/DDBJ whole genome shotgun (WGS) entry which is preliminary data.</text>
</comment>
<dbReference type="InterPro" id="IPR008621">
    <property type="entry name" value="Cbb3-typ_cyt_oxidase_comp"/>
</dbReference>
<reference evidence="2 3" key="1">
    <citation type="submission" date="2024-08" db="EMBL/GenBank/DDBJ databases">
        <authorList>
            <person name="Lu H."/>
        </authorList>
    </citation>
    <scope>NUCLEOTIDE SEQUENCE [LARGE SCALE GENOMIC DNA]</scope>
    <source>
        <strain evidence="2 3">BYS180W</strain>
    </source>
</reference>
<keyword evidence="1" id="KW-0812">Transmembrane</keyword>
<evidence type="ECO:0000313" key="3">
    <source>
        <dbReference type="Proteomes" id="UP001606099"/>
    </source>
</evidence>
<protein>
    <submittedName>
        <fullName evidence="2">Cbb3-type cytochrome oxidase subunit 3</fullName>
    </submittedName>
</protein>
<dbReference type="EMBL" id="JBIGHZ010000005">
    <property type="protein sequence ID" value="MFG6449461.1"/>
    <property type="molecule type" value="Genomic_DNA"/>
</dbReference>
<keyword evidence="1" id="KW-1133">Transmembrane helix</keyword>
<evidence type="ECO:0000256" key="1">
    <source>
        <dbReference type="SAM" id="Phobius"/>
    </source>
</evidence>
<proteinExistence type="predicted"/>
<dbReference type="Pfam" id="PF05545">
    <property type="entry name" value="FixQ"/>
    <property type="match status" value="1"/>
</dbReference>
<name>A0ABW7FYT3_9BURK</name>
<organism evidence="2 3">
    <name type="scientific">Roseateles rivi</name>
    <dbReference type="NCBI Taxonomy" id="3299028"/>
    <lineage>
        <taxon>Bacteria</taxon>
        <taxon>Pseudomonadati</taxon>
        <taxon>Pseudomonadota</taxon>
        <taxon>Betaproteobacteria</taxon>
        <taxon>Burkholderiales</taxon>
        <taxon>Sphaerotilaceae</taxon>
        <taxon>Roseateles</taxon>
    </lineage>
</organism>
<dbReference type="Proteomes" id="UP001606099">
    <property type="component" value="Unassembled WGS sequence"/>
</dbReference>
<evidence type="ECO:0000313" key="2">
    <source>
        <dbReference type="EMBL" id="MFG6449461.1"/>
    </source>
</evidence>
<dbReference type="RefSeq" id="WP_394462667.1">
    <property type="nucleotide sequence ID" value="NZ_JBIGHZ010000005.1"/>
</dbReference>
<feature type="transmembrane region" description="Helical" evidence="1">
    <location>
        <begin position="6"/>
        <end position="26"/>
    </location>
</feature>
<dbReference type="CDD" id="cd01324">
    <property type="entry name" value="cbb3_Oxidase_CcoQ"/>
    <property type="match status" value="1"/>
</dbReference>
<keyword evidence="3" id="KW-1185">Reference proteome</keyword>